<dbReference type="Proteomes" id="UP000092884">
    <property type="component" value="Chromosome"/>
</dbReference>
<dbReference type="EMBL" id="CP016503">
    <property type="protein sequence ID" value="ANV97682.1"/>
    <property type="molecule type" value="Genomic_DNA"/>
</dbReference>
<dbReference type="RefSeq" id="WP_066339073.1">
    <property type="nucleotide sequence ID" value="NZ_CP016503.1"/>
</dbReference>
<organism evidence="4 5">
    <name type="scientific">Helicobacter enhydrae</name>
    <dbReference type="NCBI Taxonomy" id="222136"/>
    <lineage>
        <taxon>Bacteria</taxon>
        <taxon>Pseudomonadati</taxon>
        <taxon>Campylobacterota</taxon>
        <taxon>Epsilonproteobacteria</taxon>
        <taxon>Campylobacterales</taxon>
        <taxon>Helicobacteraceae</taxon>
        <taxon>Helicobacter</taxon>
    </lineage>
</organism>
<dbReference type="SUPFAM" id="SSF103515">
    <property type="entry name" value="Autotransporter"/>
    <property type="match status" value="1"/>
</dbReference>
<dbReference type="Gene3D" id="2.160.20.20">
    <property type="match status" value="2"/>
</dbReference>
<dbReference type="PROSITE" id="PS51208">
    <property type="entry name" value="AUTOTRANSPORTER"/>
    <property type="match status" value="1"/>
</dbReference>
<keyword evidence="5" id="KW-1185">Reference proteome</keyword>
<sequence>MKLQTYFTLSIVASSVLMGAQYTDWNQTNFNNGDTIDINHNPPPPPQPPQPPQPPKKLVLDSDITIANGVVKATIKGNPTTQVACGIVACYNTQANINGTGTIIFDVRSTANLPAFMVKSGGLTTTASVEVQGNGLATIFQATGGNLTFNGGIKISGGNTAIKTSNSSTLTISGNKQVDISGNLDLGNTSTITLNQNNSRIQGNITQTKGDSTITLGSDSKIVGAITTSGGATTIQASKQAQIQGNLQITGKSDITLNDNSQIIGNTSTTGGTSTLKASGQAQIQGNFSASGAKTDVSFQGTATLNGTISTQNSNSTILFKGGSKVNGGISTTQGTANITFQDTATLNGTISTQNSISTILFKGGSKVTNGNISLTGGTNTLTATDQAQIQGSITTDGNTTITFDTDSKMTGNTSIAGGKTTLTATDQAQITGNITQTNGDSTIAFGNKSNITGDIRITAGSTGITFQDTAYIAGNLIAQGTTNKVTFKQGTELKGNLEYSGTSTIDFTESKITGNVIGGAGTANVTLTKTNVGGHYHQNDGTLNLTMSESNITKGFIGTNSTNTITTTKGSIKDGVKQSGGSLKLTSDETNFTGGFEGTNNSTNTITTTKGSIKGGVKQNSGSLTLSSSETDFTGGFEGTNNSTNTLTILQGDFHNGDIKQNTGSLKAEIIGLKNLNDFKGDNSNNNIQLVRTAINNVTQSGGGLVFKTDTKVSGNITGTNNSTNKITITGADVKGNISQNTGSMVFSITNGNTNTITATNASFGLYATDSTTKSITLTNAKTTGTSSNLEIKGEFKQTRGTSQLVFTKTLFQAINLIDTQRANFTLAQSKINGAVTAQNGTNSIALSDGEMQNFQGTSGNQTITLTKSTAQNFNQNGGTLSINASSASEIQSVSGTNSTLSITLNSSKVKQNISNSGNTTISAQNAEVGGDITQTNGSMNLNAENSTFQGSYTQTGGNLTGNLTKSSIKQGATLTSLASGSLNLNQDSSIEGGLKAENSVFDFTLNHSSITKGTAANAFSQTRGRVTGTLNAQSHITGNITLEHANTSLSLYQDSKITGDITATDNTTKIFLDRSKIEGNITIAGGSLNLTAQNHSQIKSTQMQLTNADLKLTLDTSSEFIGDLTQTNNKQEIIIRQDSKFQGNITNTNTTGTISINHATLQGNLTQNGGTLGLDLSNEGKITGKVDLTGATTTLSGLGTGNQIGGNFTQTNGTLTGAINGLTLKGIYTQTGGTSEVSFTNSAFQNETKITNANSSSLTFNQSTLKDYTISGGQNNTLKLLNNTTMTGNLTLTDKAKGFLQMLDSKITGNIKGTNDSTLDFDTKASHITGNIEFNTGGITGTNSNTQIGGKVELIDTTSDIAFVAGSSIGQDLIAKGVKSNNIIKLNASQIKGKVEVENGKFQFDLSNGSKVGGAFTLKSTTAHLTGSPANNSIVGNFLSKETTLTGNISGVTLQGTFTQEQGTSTILFDDRSHFKGATTINEATSANLTFRNNSGITNKVTITKGDDNTINLINHSFIKGNITLNQTKATLSAELDSLIKGDTTATKSTTTFKLNRSELKGNITQNQGRLDITATNQSNLASTITATNAPTNLTLENSNFTGAISQTKESLTLTLTKGSTLAANTNNKITLKNANLQANIQASTLDADITHTADTQNITANLSFTNQSTYSGKMNFTKINSNIEVNDSTFNSDLVHITQGEFDLKLTNAKGYIKDLSATNTKLKITSQDSSLNEITALTSTGSTFDLIVKDNAKLTGSVTLNNSKATYTATAHGNINLDTLIKDQTSTLEVKIKGGILQGSIKQIATKIIGSVTLENEQDPNGKWMGGRWAVTDDSEIEELTISNAQDIIQSQAIFTPALKGALSMVDFTLEKNDALGSSRVGKEMIPTPPPPQAGQPIPPPGQNQTYARTLKLNNIKGDNGLFRVYADLGTSLADKVLTQKASGSHLVQVIYRPDTFGDIGAKRIVVAKVTDPATSVSFKGTQSDVGLTRYDTQIIKENAQGGGFEWIIGQATKSGISYTSKIIASILQTQYRNFSIEYDNLDARLGDLRHIKRDKGIWVRGYFGKATKAATDYSIGTNDQYYSIWAGTDYNSKGLTVHNFLGIFANYTNNATENKEYTGTSSSYALGFYDTFRANSGFYFDFLAKYIFTQSAFEISNYSLENNKPAFNNHKFLVSGEIGYDFFLDHDKNAMYLQPQFQITSGWVGETRLDFVDVSNVTIHSSVGGNAPAIIRAGLFFGKRFGEEIITNLKIGSSLVYDVNSGGRLEFEDNSTQLDFLQGGDFRMTFNAHADVSFTDAWKIYADFNTSFFGSYNTTYNANFGLRFTFGRKNNLLSKIPMVYNPYEPTPPPEYTRRNLPTIRQYTTHDINENYKGKSREVVPLSPKVAAPSPITQQEIQRTYRTTPRDQAIEIYGDDQ</sequence>
<feature type="signal peptide" evidence="2">
    <location>
        <begin position="1"/>
        <end position="19"/>
    </location>
</feature>
<dbReference type="SUPFAM" id="SSF51126">
    <property type="entry name" value="Pectin lyase-like"/>
    <property type="match status" value="1"/>
</dbReference>
<feature type="compositionally biased region" description="Pro residues" evidence="1">
    <location>
        <begin position="41"/>
        <end position="55"/>
    </location>
</feature>
<reference evidence="5" key="1">
    <citation type="submission" date="2016-07" db="EMBL/GenBank/DDBJ databases">
        <authorList>
            <person name="Florea S."/>
            <person name="Webb J.S."/>
            <person name="Jaromczyk J."/>
            <person name="Schardl C.L."/>
        </authorList>
    </citation>
    <scope>NUCLEOTIDE SEQUENCE [LARGE SCALE GENOMIC DNA]</scope>
    <source>
        <strain evidence="5">MIT 01-6242</strain>
    </source>
</reference>
<evidence type="ECO:0000313" key="5">
    <source>
        <dbReference type="Proteomes" id="UP000092884"/>
    </source>
</evidence>
<evidence type="ECO:0000313" key="4">
    <source>
        <dbReference type="EMBL" id="ANV97682.1"/>
    </source>
</evidence>
<evidence type="ECO:0000256" key="1">
    <source>
        <dbReference type="SAM" id="MobiDB-lite"/>
    </source>
</evidence>
<feature type="domain" description="Autotransporter" evidence="3">
    <location>
        <begin position="2055"/>
        <end position="2331"/>
    </location>
</feature>
<dbReference type="KEGG" id="het:BBW65_02165"/>
<proteinExistence type="predicted"/>
<dbReference type="InterPro" id="IPR005546">
    <property type="entry name" value="Autotransporte_beta"/>
</dbReference>
<evidence type="ECO:0000259" key="3">
    <source>
        <dbReference type="PROSITE" id="PS51208"/>
    </source>
</evidence>
<feature type="region of interest" description="Disordered" evidence="1">
    <location>
        <begin position="30"/>
        <end position="57"/>
    </location>
</feature>
<dbReference type="InterPro" id="IPR011050">
    <property type="entry name" value="Pectin_lyase_fold/virulence"/>
</dbReference>
<evidence type="ECO:0000256" key="2">
    <source>
        <dbReference type="SAM" id="SignalP"/>
    </source>
</evidence>
<dbReference type="InterPro" id="IPR012332">
    <property type="entry name" value="Autotransporter_pectin_lyase_C"/>
</dbReference>
<dbReference type="OrthoDB" id="5316376at2"/>
<accession>A0A1B1U4P8</accession>
<keyword evidence="2" id="KW-0732">Signal</keyword>
<feature type="chain" id="PRO_5008530172" description="Autotransporter domain-containing protein" evidence="2">
    <location>
        <begin position="20"/>
        <end position="2421"/>
    </location>
</feature>
<dbReference type="Gene3D" id="2.40.128.130">
    <property type="entry name" value="Autotransporter beta-domain"/>
    <property type="match status" value="1"/>
</dbReference>
<gene>
    <name evidence="4" type="ORF">BBW65_02165</name>
</gene>
<protein>
    <recommendedName>
        <fullName evidence="3">Autotransporter domain-containing protein</fullName>
    </recommendedName>
</protein>
<dbReference type="STRING" id="222136.BBW65_02165"/>
<name>A0A1B1U4P8_9HELI</name>
<dbReference type="InterPro" id="IPR036709">
    <property type="entry name" value="Autotransporte_beta_dom_sf"/>
</dbReference>